<dbReference type="EMBL" id="JASWJB010000013">
    <property type="protein sequence ID" value="KAK2612689.1"/>
    <property type="molecule type" value="Genomic_DNA"/>
</dbReference>
<evidence type="ECO:0000256" key="4">
    <source>
        <dbReference type="PROSITE-ProRule" id="PRU00339"/>
    </source>
</evidence>
<evidence type="ECO:0000313" key="8">
    <source>
        <dbReference type="Proteomes" id="UP001251528"/>
    </source>
</evidence>
<dbReference type="Pfam" id="PF06985">
    <property type="entry name" value="HET"/>
    <property type="match status" value="1"/>
</dbReference>
<feature type="repeat" description="TPR" evidence="4">
    <location>
        <begin position="799"/>
        <end position="832"/>
    </location>
</feature>
<dbReference type="InterPro" id="IPR002182">
    <property type="entry name" value="NB-ARC"/>
</dbReference>
<dbReference type="GO" id="GO:0043531">
    <property type="term" value="F:ADP binding"/>
    <property type="evidence" value="ECO:0007669"/>
    <property type="project" value="InterPro"/>
</dbReference>
<dbReference type="AlphaFoldDB" id="A0AAJ0G251"/>
<organism evidence="7 8">
    <name type="scientific">Conoideocrella luteorostrata</name>
    <dbReference type="NCBI Taxonomy" id="1105319"/>
    <lineage>
        <taxon>Eukaryota</taxon>
        <taxon>Fungi</taxon>
        <taxon>Dikarya</taxon>
        <taxon>Ascomycota</taxon>
        <taxon>Pezizomycotina</taxon>
        <taxon>Sordariomycetes</taxon>
        <taxon>Hypocreomycetidae</taxon>
        <taxon>Hypocreales</taxon>
        <taxon>Clavicipitaceae</taxon>
        <taxon>Conoideocrella</taxon>
    </lineage>
</organism>
<dbReference type="InterPro" id="IPR019734">
    <property type="entry name" value="TPR_rpt"/>
</dbReference>
<dbReference type="SUPFAM" id="SSF52540">
    <property type="entry name" value="P-loop containing nucleoside triphosphate hydrolases"/>
    <property type="match status" value="1"/>
</dbReference>
<dbReference type="PRINTS" id="PR00364">
    <property type="entry name" value="DISEASERSIST"/>
</dbReference>
<keyword evidence="4" id="KW-0802">TPR repeat</keyword>
<dbReference type="PANTHER" id="PTHR46082:SF6">
    <property type="entry name" value="AAA+ ATPASE DOMAIN-CONTAINING PROTEIN-RELATED"/>
    <property type="match status" value="1"/>
</dbReference>
<evidence type="ECO:0000259" key="5">
    <source>
        <dbReference type="Pfam" id="PF00931"/>
    </source>
</evidence>
<evidence type="ECO:0000313" key="7">
    <source>
        <dbReference type="EMBL" id="KAK2612689.1"/>
    </source>
</evidence>
<protein>
    <submittedName>
        <fullName evidence="7">Uncharacterized protein</fullName>
    </submittedName>
</protein>
<proteinExistence type="predicted"/>
<evidence type="ECO:0000256" key="2">
    <source>
        <dbReference type="ARBA" id="ARBA00022771"/>
    </source>
</evidence>
<dbReference type="InterPro" id="IPR010730">
    <property type="entry name" value="HET"/>
</dbReference>
<accession>A0AAJ0G251</accession>
<feature type="domain" description="Heterokaryon incompatibility" evidence="6">
    <location>
        <begin position="24"/>
        <end position="108"/>
    </location>
</feature>
<dbReference type="PANTHER" id="PTHR46082">
    <property type="entry name" value="ATP/GTP-BINDING PROTEIN-RELATED"/>
    <property type="match status" value="1"/>
</dbReference>
<dbReference type="Gene3D" id="1.25.40.10">
    <property type="entry name" value="Tetratricopeptide repeat domain"/>
    <property type="match status" value="2"/>
</dbReference>
<dbReference type="SUPFAM" id="SSF57850">
    <property type="entry name" value="RING/U-box"/>
    <property type="match status" value="1"/>
</dbReference>
<keyword evidence="1" id="KW-0479">Metal-binding</keyword>
<keyword evidence="8" id="KW-1185">Reference proteome</keyword>
<comment type="caution">
    <text evidence="7">The sequence shown here is derived from an EMBL/GenBank/DDBJ whole genome shotgun (WGS) entry which is preliminary data.</text>
</comment>
<dbReference type="Gene3D" id="3.30.60.90">
    <property type="match status" value="1"/>
</dbReference>
<evidence type="ECO:0000256" key="3">
    <source>
        <dbReference type="ARBA" id="ARBA00022833"/>
    </source>
</evidence>
<dbReference type="InterPro" id="IPR027417">
    <property type="entry name" value="P-loop_NTPase"/>
</dbReference>
<keyword evidence="3" id="KW-0862">Zinc</keyword>
<dbReference type="Proteomes" id="UP001251528">
    <property type="component" value="Unassembled WGS sequence"/>
</dbReference>
<dbReference type="SUPFAM" id="SSF48452">
    <property type="entry name" value="TPR-like"/>
    <property type="match status" value="3"/>
</dbReference>
<dbReference type="Pfam" id="PF00931">
    <property type="entry name" value="NB-ARC"/>
    <property type="match status" value="1"/>
</dbReference>
<gene>
    <name evidence="7" type="ORF">QQS21_001306</name>
</gene>
<dbReference type="GO" id="GO:0008270">
    <property type="term" value="F:zinc ion binding"/>
    <property type="evidence" value="ECO:0007669"/>
    <property type="project" value="UniProtKB-KW"/>
</dbReference>
<name>A0AAJ0G251_9HYPO</name>
<dbReference type="Pfam" id="PF13424">
    <property type="entry name" value="TPR_12"/>
    <property type="match status" value="4"/>
</dbReference>
<keyword evidence="2" id="KW-0863">Zinc-finger</keyword>
<feature type="domain" description="NB-ARC" evidence="5">
    <location>
        <begin position="272"/>
        <end position="435"/>
    </location>
</feature>
<dbReference type="SMART" id="SM00028">
    <property type="entry name" value="TPR"/>
    <property type="match status" value="7"/>
</dbReference>
<evidence type="ECO:0000259" key="6">
    <source>
        <dbReference type="Pfam" id="PF06985"/>
    </source>
</evidence>
<sequence>MRLLEYDDDGKLSLTEFFDYIPRYAVLSHTWGPEEVTFRDLMEGNGTSKAGYEKIRFCGEQAGRDGLQYFWVDTCCIDKSSSAELQEAINSMFGWYRDATRCYVFLSDVPQVTEESGNRFHQFPWEAAIRASRWFTRGWTLQELIAPASVEFFSRFQERLGDKISLGRLICEITRIPSKALRGGPLSEYSVIERMSWAETRQTSREEDIAYSLLGIFDAYMPLIYGEGRSNALKRLQEAIDRKERGIKRENFSIPFSLSAVSDIQRFVARDNELGDIYNALSGDGSRRAVVLHGLGGIGKTQLAVAYAKRHKDYYSAIFWLNIKDENSVKQSFFNVARQILREHPSFGQLCSVDLQRNLDEVVDGVKAWLSMPRNTRWLVVYDNYDNPKVPGTGDPTSVDIQKFLPESYQGSIIITTRSSQVTIGHQLRVRKLENENDSLDILLANSRREDSVNDPDATKLAQKLDGLPLALATAGAYLNQVAISFSDYLRLYEASWLELQKTSPILMSYEDRMLYSTWQLSLDHIKERNKLSVKLLQLWAYFDNRDVWFELLRHGDSEDPEWICELTKDEISFTNAIRVLCDYDLVERDVSSQELVESKGYSMHSCIHSWTIHALNQEWDHELAKLAFKFIGFHVAGMETDRWWLTQRRLLQHAARCLSFIPNDRILENGLERAFQRLCLLYADQGKRDEAERMYMRALQEYEEMLGPKHELTLSTVHNLGMIYWEQGRLDEAENLSTRALHGRDLVLGPQHPSTLDTIHHLARLRADQNKLDEAEELYIQALEGREVALGPNHTSTLFTVNNLGNLYLNKGKLDKAEKMYVRAIQGYEKSLGRKHTTTLLTIGNLGSLYRDQGRLDEAEKMCTRSLCGLDEALGQNHVWTLTTLNNIGNVYKDQGKLDEAEEMYLRVLHGFNEALGPKHISSLSAVYHLTMLYTDQNKLAETEKMYMQALQECEEALGSKHTSTLSIIYFLAELYEGQDKLGDAENMYLQALQGYEEVLGLDHTSTLDTVSNLGRLYRSRCHHTMQQSNSKKLRFNPLLSRCFNPQSYITKLVDLYIRYPTCQRNFLTYLCAMLRWVDEDKLSLRAFSLSASDSLKKYWVVCDGCKGNIGVDADRFACKSCMDIDFCRQCFEKYEMDEPRDLVTTCQDHHFIEYSEARVAAVFGDAGPPPSIEQWLQELKSILRLR</sequence>
<dbReference type="InterPro" id="IPR053137">
    <property type="entry name" value="NLR-like"/>
</dbReference>
<reference evidence="7" key="1">
    <citation type="submission" date="2023-06" db="EMBL/GenBank/DDBJ databases">
        <title>Conoideocrella luteorostrata (Hypocreales: Clavicipitaceae), a potential biocontrol fungus for elongate hemlock scale in United States Christmas tree production areas.</title>
        <authorList>
            <person name="Barrett H."/>
            <person name="Lovett B."/>
            <person name="Macias A.M."/>
            <person name="Stajich J.E."/>
            <person name="Kasson M.T."/>
        </authorList>
    </citation>
    <scope>NUCLEOTIDE SEQUENCE</scope>
    <source>
        <strain evidence="7">ARSEF 14590</strain>
    </source>
</reference>
<evidence type="ECO:0000256" key="1">
    <source>
        <dbReference type="ARBA" id="ARBA00022723"/>
    </source>
</evidence>
<dbReference type="Gene3D" id="3.40.50.300">
    <property type="entry name" value="P-loop containing nucleotide triphosphate hydrolases"/>
    <property type="match status" value="1"/>
</dbReference>
<dbReference type="PROSITE" id="PS50005">
    <property type="entry name" value="TPR"/>
    <property type="match status" value="1"/>
</dbReference>
<dbReference type="InterPro" id="IPR011990">
    <property type="entry name" value="TPR-like_helical_dom_sf"/>
</dbReference>
<dbReference type="InterPro" id="IPR043145">
    <property type="entry name" value="Znf_ZZ_sf"/>
</dbReference>